<evidence type="ECO:0000256" key="2">
    <source>
        <dbReference type="ARBA" id="ARBA00022840"/>
    </source>
</evidence>
<keyword evidence="6" id="KW-1185">Reference proteome</keyword>
<dbReference type="InterPro" id="IPR008984">
    <property type="entry name" value="SMAD_FHA_dom_sf"/>
</dbReference>
<keyword evidence="2" id="KW-0067">ATP-binding</keyword>
<gene>
    <name evidence="5" type="ORF">M0R45_023877</name>
</gene>
<dbReference type="GO" id="GO:0005524">
    <property type="term" value="F:ATP binding"/>
    <property type="evidence" value="ECO:0007669"/>
    <property type="project" value="UniProtKB-KW"/>
</dbReference>
<evidence type="ECO:0000259" key="4">
    <source>
        <dbReference type="Pfam" id="PF00498"/>
    </source>
</evidence>
<name>A0AAW1WRJ8_RUBAR</name>
<dbReference type="InterPro" id="IPR000253">
    <property type="entry name" value="FHA_dom"/>
</dbReference>
<evidence type="ECO:0000256" key="3">
    <source>
        <dbReference type="SAM" id="MobiDB-lite"/>
    </source>
</evidence>
<feature type="region of interest" description="Disordered" evidence="3">
    <location>
        <begin position="1"/>
        <end position="87"/>
    </location>
</feature>
<dbReference type="Gene3D" id="2.60.200.20">
    <property type="match status" value="1"/>
</dbReference>
<proteinExistence type="predicted"/>
<dbReference type="SUPFAM" id="SSF49879">
    <property type="entry name" value="SMAD/FHA domain"/>
    <property type="match status" value="1"/>
</dbReference>
<sequence length="761" mass="80977">MVSTRRSGSLSGNNSKRSSSSEDNKPQSPKRQKVDNNGAAPEKATPGVENSKEVCMPATAAADPGECSAGDAPTAGDGATSGKTEAATTQAVAVTAPPIPEGSSPAVLDKPRSSFSAWNLYQKQSLTSPPWCKLLSQSALNQNIPICTTDFTIGSSRSSSFPLKDSTISACLCKIKREQRESGAVTLIESTGNKGSLQVNGAHVKKGTSFVLNSGDEVVFGSLGNHAYVFQLLVAEGAVKCAEVQSGVGKYLHLDRRAGDPSAVDGASILASLSMRPELSRWKSAAHTTSKVHPGAEVPAQSAVQEGTEVELEELEGSLTPNRTTDKTDEIGGLNKNLTPDCNPDSGIEADNVLEERNEWTRDSLPASTSGMSVRCAVFKEGIHAAILEGSSMDVSFDNFPYYLSENTKNVLIAASFIHLKHKEHAKYTSELTTVNPRILLSGPAGSEIYQEMLAKALAQYFGAKLLIFDSHSFLGGLLSKEAELLKDGSNGEKICTLAKPSPVPTDLAKNVDPSASELEAPPSSSIGPSYGLESQPKMEIDAIPTSSGTSKNYSFKIGDRVRFIGLSSGSLYPTASSSRGPASGTRGEVVLVFEDNPLSKIGVRFDKPISDGVDLGGLCKGNGFFCNVFDLRLENTGADDLDKLLINTLFEAVHSESRSSPFILFMKDAEKSLVGNSDSYSTFRGRLDKLSDNVVVIGSHTHSDNRKEKSHPGGLLFTKFGSNQTALLDLAFPDSFGRLHERGKEVPKATKLLTKLFLIK</sequence>
<evidence type="ECO:0000256" key="1">
    <source>
        <dbReference type="ARBA" id="ARBA00022741"/>
    </source>
</evidence>
<dbReference type="EMBL" id="JBEDUW010000005">
    <property type="protein sequence ID" value="KAK9926661.1"/>
    <property type="molecule type" value="Genomic_DNA"/>
</dbReference>
<dbReference type="GO" id="GO:0005741">
    <property type="term" value="C:mitochondrial outer membrane"/>
    <property type="evidence" value="ECO:0007669"/>
    <property type="project" value="TreeGrafter"/>
</dbReference>
<dbReference type="Pfam" id="PF00498">
    <property type="entry name" value="FHA"/>
    <property type="match status" value="1"/>
</dbReference>
<comment type="caution">
    <text evidence="5">The sequence shown here is derived from an EMBL/GenBank/DDBJ whole genome shotgun (WGS) entry which is preliminary data.</text>
</comment>
<feature type="compositionally biased region" description="Low complexity" evidence="3">
    <location>
        <begin position="68"/>
        <end position="87"/>
    </location>
</feature>
<protein>
    <recommendedName>
        <fullName evidence="4">FHA domain-containing protein</fullName>
    </recommendedName>
</protein>
<feature type="region of interest" description="Disordered" evidence="3">
    <location>
        <begin position="506"/>
        <end position="532"/>
    </location>
</feature>
<dbReference type="PANTHER" id="PTHR45644:SF39">
    <property type="entry name" value="AAA-TYPE ATPASE FAMILY PROTEIN-RELATED"/>
    <property type="match status" value="1"/>
</dbReference>
<feature type="compositionally biased region" description="Low complexity" evidence="3">
    <location>
        <begin position="1"/>
        <end position="18"/>
    </location>
</feature>
<feature type="domain" description="FHA" evidence="4">
    <location>
        <begin position="152"/>
        <end position="221"/>
    </location>
</feature>
<evidence type="ECO:0000313" key="5">
    <source>
        <dbReference type="EMBL" id="KAK9926661.1"/>
    </source>
</evidence>
<dbReference type="AlphaFoldDB" id="A0AAW1WRJ8"/>
<organism evidence="5 6">
    <name type="scientific">Rubus argutus</name>
    <name type="common">Southern blackberry</name>
    <dbReference type="NCBI Taxonomy" id="59490"/>
    <lineage>
        <taxon>Eukaryota</taxon>
        <taxon>Viridiplantae</taxon>
        <taxon>Streptophyta</taxon>
        <taxon>Embryophyta</taxon>
        <taxon>Tracheophyta</taxon>
        <taxon>Spermatophyta</taxon>
        <taxon>Magnoliopsida</taxon>
        <taxon>eudicotyledons</taxon>
        <taxon>Gunneridae</taxon>
        <taxon>Pentapetalae</taxon>
        <taxon>rosids</taxon>
        <taxon>fabids</taxon>
        <taxon>Rosales</taxon>
        <taxon>Rosaceae</taxon>
        <taxon>Rosoideae</taxon>
        <taxon>Rosoideae incertae sedis</taxon>
        <taxon>Rubus</taxon>
    </lineage>
</organism>
<dbReference type="InterPro" id="IPR051701">
    <property type="entry name" value="Mito_OM_Translocase_MSP1"/>
</dbReference>
<dbReference type="Proteomes" id="UP001457282">
    <property type="component" value="Unassembled WGS sequence"/>
</dbReference>
<keyword evidence="1" id="KW-0547">Nucleotide-binding</keyword>
<evidence type="ECO:0000313" key="6">
    <source>
        <dbReference type="Proteomes" id="UP001457282"/>
    </source>
</evidence>
<feature type="compositionally biased region" description="Low complexity" evidence="3">
    <location>
        <begin position="514"/>
        <end position="526"/>
    </location>
</feature>
<feature type="region of interest" description="Disordered" evidence="3">
    <location>
        <begin position="320"/>
        <end position="346"/>
    </location>
</feature>
<reference evidence="5 6" key="1">
    <citation type="journal article" date="2023" name="G3 (Bethesda)">
        <title>A chromosome-length genome assembly and annotation of blackberry (Rubus argutus, cv. 'Hillquist').</title>
        <authorList>
            <person name="Bruna T."/>
            <person name="Aryal R."/>
            <person name="Dudchenko O."/>
            <person name="Sargent D.J."/>
            <person name="Mead D."/>
            <person name="Buti M."/>
            <person name="Cavallini A."/>
            <person name="Hytonen T."/>
            <person name="Andres J."/>
            <person name="Pham M."/>
            <person name="Weisz D."/>
            <person name="Mascagni F."/>
            <person name="Usai G."/>
            <person name="Natali L."/>
            <person name="Bassil N."/>
            <person name="Fernandez G.E."/>
            <person name="Lomsadze A."/>
            <person name="Armour M."/>
            <person name="Olukolu B."/>
            <person name="Poorten T."/>
            <person name="Britton C."/>
            <person name="Davik J."/>
            <person name="Ashrafi H."/>
            <person name="Aiden E.L."/>
            <person name="Borodovsky M."/>
            <person name="Worthington M."/>
        </authorList>
    </citation>
    <scope>NUCLEOTIDE SEQUENCE [LARGE SCALE GENOMIC DNA]</scope>
    <source>
        <strain evidence="5">PI 553951</strain>
    </source>
</reference>
<dbReference type="PANTHER" id="PTHR45644">
    <property type="entry name" value="AAA ATPASE, PUTATIVE (AFU_ORTHOLOGUE AFUA_2G12920)-RELATED-RELATED"/>
    <property type="match status" value="1"/>
</dbReference>
<accession>A0AAW1WRJ8</accession>